<dbReference type="EMBL" id="VEVO01000013">
    <property type="protein sequence ID" value="KAF0032321.1"/>
    <property type="molecule type" value="Genomic_DNA"/>
</dbReference>
<accession>A0A6A4SMH6</accession>
<evidence type="ECO:0000313" key="1">
    <source>
        <dbReference type="EMBL" id="KAF0032321.1"/>
    </source>
</evidence>
<gene>
    <name evidence="1" type="ORF">F2P81_014611</name>
</gene>
<sequence length="66" mass="7404">MNFAVSVSWCDLNTVDLRCVTLHCEFEDVISSDRLHRHVLFVKCDREAVTAPNNKADAGTLLPRSS</sequence>
<evidence type="ECO:0000313" key="2">
    <source>
        <dbReference type="Proteomes" id="UP000438429"/>
    </source>
</evidence>
<comment type="caution">
    <text evidence="1">The sequence shown here is derived from an EMBL/GenBank/DDBJ whole genome shotgun (WGS) entry which is preliminary data.</text>
</comment>
<reference evidence="1 2" key="1">
    <citation type="submission" date="2019-06" db="EMBL/GenBank/DDBJ databases">
        <title>Draft genomes of female and male turbot (Scophthalmus maximus).</title>
        <authorList>
            <person name="Xu H."/>
            <person name="Xu X.-W."/>
            <person name="Shao C."/>
            <person name="Chen S."/>
        </authorList>
    </citation>
    <scope>NUCLEOTIDE SEQUENCE [LARGE SCALE GENOMIC DNA]</scope>
    <source>
        <strain evidence="1">Ysfricsl-2016a</strain>
        <tissue evidence="1">Blood</tissue>
    </source>
</reference>
<name>A0A6A4SMH6_SCOMX</name>
<dbReference type="Proteomes" id="UP000438429">
    <property type="component" value="Unassembled WGS sequence"/>
</dbReference>
<dbReference type="AlphaFoldDB" id="A0A6A4SMH6"/>
<protein>
    <submittedName>
        <fullName evidence="1">Uncharacterized protein</fullName>
    </submittedName>
</protein>
<organism evidence="1 2">
    <name type="scientific">Scophthalmus maximus</name>
    <name type="common">Turbot</name>
    <name type="synonym">Psetta maxima</name>
    <dbReference type="NCBI Taxonomy" id="52904"/>
    <lineage>
        <taxon>Eukaryota</taxon>
        <taxon>Metazoa</taxon>
        <taxon>Chordata</taxon>
        <taxon>Craniata</taxon>
        <taxon>Vertebrata</taxon>
        <taxon>Euteleostomi</taxon>
        <taxon>Actinopterygii</taxon>
        <taxon>Neopterygii</taxon>
        <taxon>Teleostei</taxon>
        <taxon>Neoteleostei</taxon>
        <taxon>Acanthomorphata</taxon>
        <taxon>Carangaria</taxon>
        <taxon>Pleuronectiformes</taxon>
        <taxon>Pleuronectoidei</taxon>
        <taxon>Scophthalmidae</taxon>
        <taxon>Scophthalmus</taxon>
    </lineage>
</organism>
<proteinExistence type="predicted"/>